<feature type="region of interest" description="Disordered" evidence="1">
    <location>
        <begin position="69"/>
        <end position="88"/>
    </location>
</feature>
<feature type="region of interest" description="Disordered" evidence="1">
    <location>
        <begin position="31"/>
        <end position="61"/>
    </location>
</feature>
<dbReference type="EMBL" id="WVHK01000006">
    <property type="protein sequence ID" value="MXV18602.1"/>
    <property type="molecule type" value="Genomic_DNA"/>
</dbReference>
<proteinExistence type="predicted"/>
<feature type="compositionally biased region" description="Low complexity" evidence="1">
    <location>
        <begin position="31"/>
        <end position="45"/>
    </location>
</feature>
<dbReference type="RefSeq" id="WP_160976602.1">
    <property type="nucleotide sequence ID" value="NZ_WVHK01000006.1"/>
</dbReference>
<dbReference type="Proteomes" id="UP000430519">
    <property type="component" value="Unassembled WGS sequence"/>
</dbReference>
<evidence type="ECO:0000313" key="4">
    <source>
        <dbReference type="Proteomes" id="UP000430519"/>
    </source>
</evidence>
<accession>A0A6I4YB29</accession>
<reference evidence="3 4" key="1">
    <citation type="submission" date="2019-11" db="EMBL/GenBank/DDBJ databases">
        <title>Genome sequence of Deinococcus xianganensis Y35, AI-2 producing algicidal bacterium, isolated from lake water.</title>
        <authorList>
            <person name="Li Y."/>
        </authorList>
    </citation>
    <scope>NUCLEOTIDE SEQUENCE [LARGE SCALE GENOMIC DNA]</scope>
    <source>
        <strain evidence="3 4">Y35</strain>
    </source>
</reference>
<evidence type="ECO:0000256" key="1">
    <source>
        <dbReference type="SAM" id="MobiDB-lite"/>
    </source>
</evidence>
<protein>
    <submittedName>
        <fullName evidence="3">Uncharacterized protein</fullName>
    </submittedName>
</protein>
<comment type="caution">
    <text evidence="3">The sequence shown here is derived from an EMBL/GenBank/DDBJ whole genome shotgun (WGS) entry which is preliminary data.</text>
</comment>
<evidence type="ECO:0000256" key="2">
    <source>
        <dbReference type="SAM" id="SignalP"/>
    </source>
</evidence>
<dbReference type="AlphaFoldDB" id="A0A6I4YB29"/>
<feature type="compositionally biased region" description="Low complexity" evidence="1">
    <location>
        <begin position="78"/>
        <end position="88"/>
    </location>
</feature>
<sequence>MRTAVSLVLLLGVLGAGTAGAAFVLQRRTSPAAAPSTGAPSTATPSPAPSPAMPSPVLISPAAPSPVPVAPSLPMLPPASSVPTSPPVTTVPVLPAPAVVLAPSVISPVTDVWQRAGSTHALQYASDSILARLKDPQQQWLGGTPPWIFDERNPFPVFDR</sequence>
<name>A0A6I4YB29_9DEIO</name>
<organism evidence="3 4">
    <name type="scientific">Deinococcus xianganensis</name>
    <dbReference type="NCBI Taxonomy" id="1507289"/>
    <lineage>
        <taxon>Bacteria</taxon>
        <taxon>Thermotogati</taxon>
        <taxon>Deinococcota</taxon>
        <taxon>Deinococci</taxon>
        <taxon>Deinococcales</taxon>
        <taxon>Deinococcaceae</taxon>
        <taxon>Deinococcus</taxon>
    </lineage>
</organism>
<evidence type="ECO:0000313" key="3">
    <source>
        <dbReference type="EMBL" id="MXV18602.1"/>
    </source>
</evidence>
<keyword evidence="4" id="KW-1185">Reference proteome</keyword>
<feature type="signal peptide" evidence="2">
    <location>
        <begin position="1"/>
        <end position="21"/>
    </location>
</feature>
<keyword evidence="2" id="KW-0732">Signal</keyword>
<gene>
    <name evidence="3" type="ORF">GLX28_02990</name>
</gene>
<feature type="chain" id="PRO_5026170695" evidence="2">
    <location>
        <begin position="22"/>
        <end position="160"/>
    </location>
</feature>